<keyword evidence="1" id="KW-1133">Transmembrane helix</keyword>
<evidence type="ECO:0000256" key="1">
    <source>
        <dbReference type="SAM" id="Phobius"/>
    </source>
</evidence>
<proteinExistence type="predicted"/>
<evidence type="ECO:0000313" key="2">
    <source>
        <dbReference type="EMBL" id="WOV85514.1"/>
    </source>
</evidence>
<organism evidence="2 3">
    <name type="scientific">Sporosarcina jeotgali</name>
    <dbReference type="NCBI Taxonomy" id="3020056"/>
    <lineage>
        <taxon>Bacteria</taxon>
        <taxon>Bacillati</taxon>
        <taxon>Bacillota</taxon>
        <taxon>Bacilli</taxon>
        <taxon>Bacillales</taxon>
        <taxon>Caryophanaceae</taxon>
        <taxon>Sporosarcina</taxon>
    </lineage>
</organism>
<sequence length="364" mass="41387">MKRKQFDVELKGEGKPAHLVNDMIRNKKRVSRLEHIDGATWFRTDASGLKYIRSNRRRFKLKVHVERLGDGTPLNRLFHSWVALLLCIIPFLASLFLWQVDVDAEHPEIAERIEQKLKKSAVVPMKLLRQLPDEGTIRSQIMTDEPDLSWVRFEKKGATLSVIPMISPKTTSKVEKTGKPGELAARTGGVITGFQLKSGERVARLNQTVKKGDLLATGVLEQGDKVAIVGAEGAVFADYWLEYKFSLPKTIQYRAAGEKSLVIEWHLPWDKKDSANYPFWKIVEWHEEADDSVKTITLEEGMEKKFLIPLLKHKLLSETSFEKDIKDENILQVTFDSDKVTGTILFLINENIAVKRPLSQGGDD</sequence>
<keyword evidence="1" id="KW-0812">Transmembrane</keyword>
<feature type="transmembrane region" description="Helical" evidence="1">
    <location>
        <begin position="77"/>
        <end position="98"/>
    </location>
</feature>
<reference evidence="2 3" key="1">
    <citation type="submission" date="2023-01" db="EMBL/GenBank/DDBJ databases">
        <title>Sporosarcina sp. nov., isolated from Korean tranditional fermented seafood 'Jeotgal'.</title>
        <authorList>
            <person name="Yang A.-I."/>
        </authorList>
    </citation>
    <scope>NUCLEOTIDE SEQUENCE [LARGE SCALE GENOMIC DNA]</scope>
    <source>
        <strain evidence="2 3">B2O-1</strain>
    </source>
</reference>
<dbReference type="Pfam" id="PF06898">
    <property type="entry name" value="YqfD"/>
    <property type="match status" value="1"/>
</dbReference>
<name>A0ABZ0KZX4_9BACL</name>
<accession>A0ABZ0KZX4</accession>
<gene>
    <name evidence="2" type="ORF">PGH26_06155</name>
</gene>
<keyword evidence="1" id="KW-0472">Membrane</keyword>
<dbReference type="InterPro" id="IPR010690">
    <property type="entry name" value="YqfD"/>
</dbReference>
<dbReference type="RefSeq" id="WP_323693117.1">
    <property type="nucleotide sequence ID" value="NZ_CP116341.1"/>
</dbReference>
<dbReference type="Proteomes" id="UP001303532">
    <property type="component" value="Chromosome"/>
</dbReference>
<dbReference type="EMBL" id="CP116341">
    <property type="protein sequence ID" value="WOV85514.1"/>
    <property type="molecule type" value="Genomic_DNA"/>
</dbReference>
<protein>
    <submittedName>
        <fullName evidence="2">Sporulation protein YqfD</fullName>
    </submittedName>
</protein>
<keyword evidence="3" id="KW-1185">Reference proteome</keyword>
<evidence type="ECO:0000313" key="3">
    <source>
        <dbReference type="Proteomes" id="UP001303532"/>
    </source>
</evidence>